<comment type="caution">
    <text evidence="2">The sequence shown here is derived from an EMBL/GenBank/DDBJ whole genome shotgun (WGS) entry which is preliminary data.</text>
</comment>
<gene>
    <name evidence="2" type="ORF">GCM10010961_05610</name>
</gene>
<proteinExistence type="predicted"/>
<dbReference type="Proteomes" id="UP000611500">
    <property type="component" value="Unassembled WGS sequence"/>
</dbReference>
<sequence length="63" mass="6771">MVEPRDSCGATGGRERGANTSLRPEGRILGALRSRGNDEGTRVKVIERLIEVYLGSGGGEWAR</sequence>
<reference evidence="2" key="1">
    <citation type="journal article" date="2014" name="Int. J. Syst. Evol. Microbiol.">
        <title>Complete genome sequence of Corynebacterium casei LMG S-19264T (=DSM 44701T), isolated from a smear-ripened cheese.</title>
        <authorList>
            <consortium name="US DOE Joint Genome Institute (JGI-PGF)"/>
            <person name="Walter F."/>
            <person name="Albersmeier A."/>
            <person name="Kalinowski J."/>
            <person name="Ruckert C."/>
        </authorList>
    </citation>
    <scope>NUCLEOTIDE SEQUENCE</scope>
    <source>
        <strain evidence="2">CGMCC 1.7081</strain>
    </source>
</reference>
<dbReference type="EMBL" id="BNAP01000001">
    <property type="protein sequence ID" value="GHG81517.1"/>
    <property type="molecule type" value="Genomic_DNA"/>
</dbReference>
<keyword evidence="3" id="KW-1185">Reference proteome</keyword>
<evidence type="ECO:0000256" key="1">
    <source>
        <dbReference type="SAM" id="MobiDB-lite"/>
    </source>
</evidence>
<evidence type="ECO:0000313" key="2">
    <source>
        <dbReference type="EMBL" id="GHG81517.1"/>
    </source>
</evidence>
<protein>
    <submittedName>
        <fullName evidence="2">Uncharacterized protein</fullName>
    </submittedName>
</protein>
<name>A0A8J3MB55_9RHOB</name>
<accession>A0A8J3MB55</accession>
<reference evidence="2" key="2">
    <citation type="submission" date="2020-09" db="EMBL/GenBank/DDBJ databases">
        <authorList>
            <person name="Sun Q."/>
            <person name="Zhou Y."/>
        </authorList>
    </citation>
    <scope>NUCLEOTIDE SEQUENCE</scope>
    <source>
        <strain evidence="2">CGMCC 1.7081</strain>
    </source>
</reference>
<feature type="region of interest" description="Disordered" evidence="1">
    <location>
        <begin position="1"/>
        <end position="23"/>
    </location>
</feature>
<organism evidence="2 3">
    <name type="scientific">Pseudodonghicola xiamenensis</name>
    <dbReference type="NCBI Taxonomy" id="337702"/>
    <lineage>
        <taxon>Bacteria</taxon>
        <taxon>Pseudomonadati</taxon>
        <taxon>Pseudomonadota</taxon>
        <taxon>Alphaproteobacteria</taxon>
        <taxon>Rhodobacterales</taxon>
        <taxon>Paracoccaceae</taxon>
        <taxon>Pseudodonghicola</taxon>
    </lineage>
</organism>
<dbReference type="AlphaFoldDB" id="A0A8J3MB55"/>
<evidence type="ECO:0000313" key="3">
    <source>
        <dbReference type="Proteomes" id="UP000611500"/>
    </source>
</evidence>